<sequence length="626" mass="69136" precursor="true">MLLTPRAALPVLLLCVALGCARETTTATMTAAPLAPDVHSFARPAEARVTHVALELQADFTAHRLGGRATLTFVRRPDVRQLVLDTRGLEIRQVQDERQQPLTFRLEPPVEHLGQALVIALPASGDRVVVEYRTSPEAAALQWLTPAQTAGRIHPYLYSQGEAILTRTWIPTQDSPAIRQTYEASITVPRPLSVVMSAEMTTPNGTDAGNGLRAYKFKMDQPVPPYLIAIAAGDIAFKSLGPRTGVYTEPTMIERSAHELEDLEKMVAAAETLGGPYRWGRYDVLVLPPSFPFGGMENPRLTFATPTILAGDKSLVSLLAHELAHSWSGNLVTNATWGDFWLNEGFTTYFENRIMEALYGKDRALMLASLGRNELMREMADLPPADTKLSLDLKGRDPDIGMNAVAYEKGAALVRTIEQAVGRDRFDPWLRGYFNRHAFTSITTQEFVADLQQELIRGDTSLRDALNLPAWLDQPGLPPNAAPVQSPAFAPVEGEARRFAQGATASSLVVSGWTPQQWQHLLEQLRTVTLTPAQLRDLDATFRLSASGNSEILFAWLRVAVARQYAPAVPALERFLTAQGRRKFLRPLYEDLMQTPWGQPIARRVYAAARSSYHAVSTQTIDTIVK</sequence>
<dbReference type="PANTHER" id="PTHR45726:SF3">
    <property type="entry name" value="LEUKOTRIENE A-4 HYDROLASE"/>
    <property type="match status" value="1"/>
</dbReference>
<evidence type="ECO:0000256" key="4">
    <source>
        <dbReference type="ARBA" id="ARBA00012564"/>
    </source>
</evidence>
<reference evidence="18" key="2">
    <citation type="submission" date="2016-04" db="EMBL/GenBank/DDBJ databases">
        <title>First Complete Genome Sequence of a Subdivision 6 Acidobacterium.</title>
        <authorList>
            <person name="Huang S."/>
            <person name="Vieira S."/>
            <person name="Bunk B."/>
            <person name="Riedel T."/>
            <person name="Sproeer C."/>
            <person name="Overmann J."/>
        </authorList>
    </citation>
    <scope>NUCLEOTIDE SEQUENCE [LARGE SCALE GENOMIC DNA]</scope>
    <source>
        <strain evidence="18">DSM 100886 HEG_-6_39</strain>
    </source>
</reference>
<feature type="domain" description="Peptidase M1 leukotriene A4 hydrolase/aminopeptidase C-terminal" evidence="16">
    <location>
        <begin position="486"/>
        <end position="625"/>
    </location>
</feature>
<evidence type="ECO:0000259" key="16">
    <source>
        <dbReference type="SMART" id="SM01263"/>
    </source>
</evidence>
<dbReference type="InterPro" id="IPR001930">
    <property type="entry name" value="Peptidase_M1"/>
</dbReference>
<feature type="binding site" evidence="13">
    <location>
        <begin position="160"/>
        <end position="162"/>
    </location>
    <ligand>
        <name>a peptide</name>
        <dbReference type="ChEBI" id="CHEBI:60466"/>
    </ligand>
</feature>
<evidence type="ECO:0000256" key="11">
    <source>
        <dbReference type="ARBA" id="ARBA00023049"/>
    </source>
</evidence>
<name>A0A143PF42_LUTPR</name>
<dbReference type="PATRIC" id="fig|1813736.3.peg.338"/>
<dbReference type="PRINTS" id="PR00756">
    <property type="entry name" value="ALADIPTASE"/>
</dbReference>
<dbReference type="InterPro" id="IPR016024">
    <property type="entry name" value="ARM-type_fold"/>
</dbReference>
<dbReference type="Proteomes" id="UP000076079">
    <property type="component" value="Chromosome"/>
</dbReference>
<dbReference type="SUPFAM" id="SSF55486">
    <property type="entry name" value="Metalloproteases ('zincins'), catalytic domain"/>
    <property type="match status" value="1"/>
</dbReference>
<dbReference type="Gene3D" id="1.10.390.10">
    <property type="entry name" value="Neutral Protease Domain 2"/>
    <property type="match status" value="1"/>
</dbReference>
<dbReference type="EMBL" id="CP015136">
    <property type="protein sequence ID" value="AMY07157.1"/>
    <property type="molecule type" value="Genomic_DNA"/>
</dbReference>
<feature type="binding site" evidence="14">
    <location>
        <position position="344"/>
    </location>
    <ligand>
        <name>Zn(2+)</name>
        <dbReference type="ChEBI" id="CHEBI:29105"/>
        <note>catalytic</note>
    </ligand>
</feature>
<keyword evidence="8 14" id="KW-0479">Metal-binding</keyword>
<keyword evidence="18" id="KW-1185">Reference proteome</keyword>
<feature type="binding site" evidence="14">
    <location>
        <position position="325"/>
    </location>
    <ligand>
        <name>Zn(2+)</name>
        <dbReference type="ChEBI" id="CHEBI:29105"/>
        <note>catalytic</note>
    </ligand>
</feature>
<evidence type="ECO:0000256" key="12">
    <source>
        <dbReference type="PIRSR" id="PIRSR634015-1"/>
    </source>
</evidence>
<gene>
    <name evidence="17" type="primary">pepN_1</name>
    <name evidence="17" type="ORF">LuPra_00324</name>
</gene>
<dbReference type="InterPro" id="IPR042097">
    <property type="entry name" value="Aminopeptidase_N-like_N_sf"/>
</dbReference>
<keyword evidence="15" id="KW-0732">Signal</keyword>
<keyword evidence="9 17" id="KW-0378">Hydrolase</keyword>
<dbReference type="Gene3D" id="3.30.2010.30">
    <property type="match status" value="1"/>
</dbReference>
<feature type="binding site" evidence="13">
    <location>
        <begin position="581"/>
        <end position="583"/>
    </location>
    <ligand>
        <name>a peptide</name>
        <dbReference type="ChEBI" id="CHEBI:60466"/>
    </ligand>
</feature>
<organism evidence="17 18">
    <name type="scientific">Luteitalea pratensis</name>
    <dbReference type="NCBI Taxonomy" id="1855912"/>
    <lineage>
        <taxon>Bacteria</taxon>
        <taxon>Pseudomonadati</taxon>
        <taxon>Acidobacteriota</taxon>
        <taxon>Vicinamibacteria</taxon>
        <taxon>Vicinamibacterales</taxon>
        <taxon>Vicinamibacteraceae</taxon>
        <taxon>Luteitalea</taxon>
    </lineage>
</organism>
<evidence type="ECO:0000256" key="3">
    <source>
        <dbReference type="ARBA" id="ARBA00010136"/>
    </source>
</evidence>
<dbReference type="PANTHER" id="PTHR45726">
    <property type="entry name" value="LEUKOTRIENE A-4 HYDROLASE"/>
    <property type="match status" value="1"/>
</dbReference>
<dbReference type="Pfam" id="PF09127">
    <property type="entry name" value="Leuk-A4-hydro_C"/>
    <property type="match status" value="1"/>
</dbReference>
<keyword evidence="17" id="KW-0031">Aminopeptidase</keyword>
<dbReference type="FunFam" id="3.30.2010.30:FF:000001">
    <property type="entry name" value="Leukotriene A(4) hydrolase"/>
    <property type="match status" value="1"/>
</dbReference>
<feature type="binding site" evidence="13">
    <location>
        <begin position="292"/>
        <end position="297"/>
    </location>
    <ligand>
        <name>a peptide</name>
        <dbReference type="ChEBI" id="CHEBI:60466"/>
    </ligand>
</feature>
<comment type="catalytic activity">
    <reaction evidence="1">
        <text>Release of an N-terminal amino acid, Xaa-|-Yaa- from a peptide, amide or arylamide. Xaa is preferably Ala, but may be most amino acids including Pro (slow action). When a terminal hydrophobic residue is followed by a prolyl residue, the two may be released as an intact Xaa-Pro dipeptide.</text>
        <dbReference type="EC" id="3.4.11.2"/>
    </reaction>
</comment>
<dbReference type="SMART" id="SM01263">
    <property type="entry name" value="Leuk-A4-hydro_C"/>
    <property type="match status" value="1"/>
</dbReference>
<dbReference type="Gene3D" id="1.25.40.320">
    <property type="entry name" value="Peptidase M1, leukotriene A4 hydrolase/aminopeptidase C-terminal domain"/>
    <property type="match status" value="1"/>
</dbReference>
<dbReference type="Gene3D" id="2.60.40.1730">
    <property type="entry name" value="tricorn interacting facor f3 domain"/>
    <property type="match status" value="1"/>
</dbReference>
<dbReference type="STRING" id="1855912.LuPra_00324"/>
<evidence type="ECO:0000256" key="7">
    <source>
        <dbReference type="ARBA" id="ARBA00022670"/>
    </source>
</evidence>
<evidence type="ECO:0000256" key="15">
    <source>
        <dbReference type="SAM" id="SignalP"/>
    </source>
</evidence>
<evidence type="ECO:0000256" key="6">
    <source>
        <dbReference type="ARBA" id="ARBA00022490"/>
    </source>
</evidence>
<accession>A0A143PF42</accession>
<keyword evidence="11" id="KW-0482">Metalloprotease</keyword>
<feature type="active site" description="Proton acceptor" evidence="12">
    <location>
        <position position="322"/>
    </location>
</feature>
<dbReference type="GO" id="GO:0006508">
    <property type="term" value="P:proteolysis"/>
    <property type="evidence" value="ECO:0007669"/>
    <property type="project" value="UniProtKB-KW"/>
</dbReference>
<feature type="binding site" evidence="14">
    <location>
        <position position="321"/>
    </location>
    <ligand>
        <name>Zn(2+)</name>
        <dbReference type="ChEBI" id="CHEBI:29105"/>
        <note>catalytic</note>
    </ligand>
</feature>
<dbReference type="CDD" id="cd09599">
    <property type="entry name" value="M1_LTA4H"/>
    <property type="match status" value="1"/>
</dbReference>
<dbReference type="GO" id="GO:0008237">
    <property type="term" value="F:metallopeptidase activity"/>
    <property type="evidence" value="ECO:0007669"/>
    <property type="project" value="UniProtKB-KW"/>
</dbReference>
<evidence type="ECO:0000256" key="2">
    <source>
        <dbReference type="ARBA" id="ARBA00004496"/>
    </source>
</evidence>
<feature type="signal peptide" evidence="15">
    <location>
        <begin position="1"/>
        <end position="21"/>
    </location>
</feature>
<keyword evidence="10 14" id="KW-0862">Zinc</keyword>
<evidence type="ECO:0000256" key="5">
    <source>
        <dbReference type="ARBA" id="ARBA00015611"/>
    </source>
</evidence>
<comment type="similarity">
    <text evidence="3">Belongs to the peptidase M1 family.</text>
</comment>
<dbReference type="InterPro" id="IPR038502">
    <property type="entry name" value="M1_LTA-4_hydro/amino_C_sf"/>
</dbReference>
<reference evidence="17 18" key="1">
    <citation type="journal article" date="2016" name="Genome Announc.">
        <title>First Complete Genome Sequence of a Subdivision 6 Acidobacterium Strain.</title>
        <authorList>
            <person name="Huang S."/>
            <person name="Vieira S."/>
            <person name="Bunk B."/>
            <person name="Riedel T."/>
            <person name="Sproer C."/>
            <person name="Overmann J."/>
        </authorList>
    </citation>
    <scope>NUCLEOTIDE SEQUENCE [LARGE SCALE GENOMIC DNA]</scope>
    <source>
        <strain evidence="18">DSM 100886 HEG_-6_39</strain>
    </source>
</reference>
<proteinExistence type="inferred from homology"/>
<evidence type="ECO:0000256" key="8">
    <source>
        <dbReference type="ARBA" id="ARBA00022723"/>
    </source>
</evidence>
<dbReference type="InterPro" id="IPR049980">
    <property type="entry name" value="LTA4H_cat"/>
</dbReference>
<dbReference type="InterPro" id="IPR014782">
    <property type="entry name" value="Peptidase_M1_dom"/>
</dbReference>
<dbReference type="SUPFAM" id="SSF48371">
    <property type="entry name" value="ARM repeat"/>
    <property type="match status" value="1"/>
</dbReference>
<feature type="active site" description="Proton donor" evidence="12">
    <location>
        <position position="407"/>
    </location>
</feature>
<feature type="chain" id="PRO_5007511190" description="Aminopeptidase N" evidence="15">
    <location>
        <begin position="22"/>
        <end position="626"/>
    </location>
</feature>
<dbReference type="InterPro" id="IPR045357">
    <property type="entry name" value="Aminopeptidase_N-like_N"/>
</dbReference>
<dbReference type="OrthoDB" id="9814383at2"/>
<dbReference type="AlphaFoldDB" id="A0A143PF42"/>
<keyword evidence="6" id="KW-0963">Cytoplasm</keyword>
<evidence type="ECO:0000313" key="18">
    <source>
        <dbReference type="Proteomes" id="UP000076079"/>
    </source>
</evidence>
<dbReference type="PROSITE" id="PS51257">
    <property type="entry name" value="PROKAR_LIPOPROTEIN"/>
    <property type="match status" value="1"/>
</dbReference>
<dbReference type="GO" id="GO:0016285">
    <property type="term" value="F:alanyl aminopeptidase activity"/>
    <property type="evidence" value="ECO:0007669"/>
    <property type="project" value="UniProtKB-EC"/>
</dbReference>
<evidence type="ECO:0000256" key="14">
    <source>
        <dbReference type="PIRSR" id="PIRSR634015-3"/>
    </source>
</evidence>
<dbReference type="KEGG" id="abac:LuPra_00324"/>
<dbReference type="EC" id="3.4.11.2" evidence="4"/>
<dbReference type="GO" id="GO:0005737">
    <property type="term" value="C:cytoplasm"/>
    <property type="evidence" value="ECO:0007669"/>
    <property type="project" value="UniProtKB-SubCell"/>
</dbReference>
<dbReference type="Pfam" id="PF17900">
    <property type="entry name" value="Peptidase_M1_N"/>
    <property type="match status" value="1"/>
</dbReference>
<evidence type="ECO:0000256" key="1">
    <source>
        <dbReference type="ARBA" id="ARBA00000098"/>
    </source>
</evidence>
<evidence type="ECO:0000313" key="17">
    <source>
        <dbReference type="EMBL" id="AMY07157.1"/>
    </source>
</evidence>
<keyword evidence="7" id="KW-0645">Protease</keyword>
<dbReference type="GO" id="GO:0008270">
    <property type="term" value="F:zinc ion binding"/>
    <property type="evidence" value="ECO:0007669"/>
    <property type="project" value="InterPro"/>
</dbReference>
<comment type="cofactor">
    <cofactor evidence="14">
        <name>Zn(2+)</name>
        <dbReference type="ChEBI" id="CHEBI:29105"/>
    </cofactor>
    <text evidence="14">Binds 1 zinc ion per subunit.</text>
</comment>
<protein>
    <recommendedName>
        <fullName evidence="5">Aminopeptidase N</fullName>
        <ecNumber evidence="4">3.4.11.2</ecNumber>
    </recommendedName>
</protein>
<evidence type="ECO:0000256" key="9">
    <source>
        <dbReference type="ARBA" id="ARBA00022801"/>
    </source>
</evidence>
<dbReference type="InterPro" id="IPR015211">
    <property type="entry name" value="Peptidase_M1_C"/>
</dbReference>
<comment type="subcellular location">
    <subcellularLocation>
        <location evidence="2">Cytoplasm</location>
    </subcellularLocation>
</comment>
<dbReference type="InterPro" id="IPR034015">
    <property type="entry name" value="M1_LTA4H"/>
</dbReference>
<evidence type="ECO:0000256" key="10">
    <source>
        <dbReference type="ARBA" id="ARBA00022833"/>
    </source>
</evidence>
<evidence type="ECO:0000256" key="13">
    <source>
        <dbReference type="PIRSR" id="PIRSR634015-2"/>
    </source>
</evidence>
<dbReference type="SUPFAM" id="SSF63737">
    <property type="entry name" value="Leukotriene A4 hydrolase N-terminal domain"/>
    <property type="match status" value="1"/>
</dbReference>
<dbReference type="Pfam" id="PF01433">
    <property type="entry name" value="Peptidase_M1"/>
    <property type="match status" value="1"/>
</dbReference>
<dbReference type="InterPro" id="IPR027268">
    <property type="entry name" value="Peptidase_M4/M1_CTD_sf"/>
</dbReference>